<feature type="transmembrane region" description="Helical" evidence="1">
    <location>
        <begin position="21"/>
        <end position="43"/>
    </location>
</feature>
<organism evidence="2 3">
    <name type="scientific">Eragrostis curvula</name>
    <name type="common">weeping love grass</name>
    <dbReference type="NCBI Taxonomy" id="38414"/>
    <lineage>
        <taxon>Eukaryota</taxon>
        <taxon>Viridiplantae</taxon>
        <taxon>Streptophyta</taxon>
        <taxon>Embryophyta</taxon>
        <taxon>Tracheophyta</taxon>
        <taxon>Spermatophyta</taxon>
        <taxon>Magnoliopsida</taxon>
        <taxon>Liliopsida</taxon>
        <taxon>Poales</taxon>
        <taxon>Poaceae</taxon>
        <taxon>PACMAD clade</taxon>
        <taxon>Chloridoideae</taxon>
        <taxon>Eragrostideae</taxon>
        <taxon>Eragrostidinae</taxon>
        <taxon>Eragrostis</taxon>
    </lineage>
</organism>
<feature type="transmembrane region" description="Helical" evidence="1">
    <location>
        <begin position="55"/>
        <end position="76"/>
    </location>
</feature>
<comment type="caution">
    <text evidence="2">The sequence shown here is derived from an EMBL/GenBank/DDBJ whole genome shotgun (WGS) entry which is preliminary data.</text>
</comment>
<keyword evidence="3" id="KW-1185">Reference proteome</keyword>
<reference evidence="2 3" key="1">
    <citation type="journal article" date="2019" name="Sci. Rep.">
        <title>A high-quality genome of Eragrostis curvula grass provides insights into Poaceae evolution and supports new strategies to enhance forage quality.</title>
        <authorList>
            <person name="Carballo J."/>
            <person name="Santos B.A.C.M."/>
            <person name="Zappacosta D."/>
            <person name="Garbus I."/>
            <person name="Selva J.P."/>
            <person name="Gallo C.A."/>
            <person name="Diaz A."/>
            <person name="Albertini E."/>
            <person name="Caccamo M."/>
            <person name="Echenique V."/>
        </authorList>
    </citation>
    <scope>NUCLEOTIDE SEQUENCE [LARGE SCALE GENOMIC DNA]</scope>
    <source>
        <strain evidence="3">cv. Victoria</strain>
        <tissue evidence="2">Leaf</tissue>
    </source>
</reference>
<sequence length="142" mass="15584">MASIKALMARVKAALEDRKNQTWMLLGSLTLYVIVAGVAAGMFSKVPRKRIEITSFISAESVLGISWIVCFIELIVFVVRKYKAQPLLPNGRGKRLLIVLVNRVLLILVQGCTGAAEGLPSFLLKTSSSRDAHRRTRGDTGE</sequence>
<gene>
    <name evidence="2" type="ORF">EJB05_21686</name>
</gene>
<accession>A0A5J9V411</accession>
<evidence type="ECO:0000256" key="1">
    <source>
        <dbReference type="SAM" id="Phobius"/>
    </source>
</evidence>
<protein>
    <submittedName>
        <fullName evidence="2">Uncharacterized protein</fullName>
    </submittedName>
</protein>
<evidence type="ECO:0000313" key="3">
    <source>
        <dbReference type="Proteomes" id="UP000324897"/>
    </source>
</evidence>
<dbReference type="EMBL" id="RWGY01000011">
    <property type="protein sequence ID" value="TVU30080.1"/>
    <property type="molecule type" value="Genomic_DNA"/>
</dbReference>
<feature type="transmembrane region" description="Helical" evidence="1">
    <location>
        <begin position="96"/>
        <end position="116"/>
    </location>
</feature>
<evidence type="ECO:0000313" key="2">
    <source>
        <dbReference type="EMBL" id="TVU30080.1"/>
    </source>
</evidence>
<keyword evidence="1" id="KW-0472">Membrane</keyword>
<dbReference type="Proteomes" id="UP000324897">
    <property type="component" value="Chromosome 1"/>
</dbReference>
<feature type="non-terminal residue" evidence="2">
    <location>
        <position position="142"/>
    </location>
</feature>
<keyword evidence="1" id="KW-1133">Transmembrane helix</keyword>
<name>A0A5J9V411_9POAL</name>
<keyword evidence="1" id="KW-0812">Transmembrane</keyword>
<proteinExistence type="predicted"/>
<dbReference type="AlphaFoldDB" id="A0A5J9V411"/>
<dbReference type="Gramene" id="TVU30080">
    <property type="protein sequence ID" value="TVU30080"/>
    <property type="gene ID" value="EJB05_21686"/>
</dbReference>